<dbReference type="EMBL" id="AHJE01000021">
    <property type="protein sequence ID" value="EHP43251.1"/>
    <property type="molecule type" value="Genomic_DNA"/>
</dbReference>
<evidence type="ECO:0000313" key="2">
    <source>
        <dbReference type="Proteomes" id="UP000005808"/>
    </source>
</evidence>
<name>H1S2K3_9BURK</name>
<reference evidence="1 2" key="1">
    <citation type="journal article" date="2012" name="J. Bacteriol.">
        <title>De Novo Genome Project of Cupriavidus basilensis OR16.</title>
        <authorList>
            <person name="Cserhati M."/>
            <person name="Kriszt B."/>
            <person name="Szoboszlay S."/>
            <person name="Toth A."/>
            <person name="Szabo I."/>
            <person name="Tancsics A."/>
            <person name="Nagy I."/>
            <person name="Horvath B."/>
            <person name="Nagy I."/>
            <person name="Kukolya J."/>
        </authorList>
    </citation>
    <scope>NUCLEOTIDE SEQUENCE [LARGE SCALE GENOMIC DNA]</scope>
    <source>
        <strain evidence="1 2">OR16</strain>
    </source>
</reference>
<accession>H1S2K3</accession>
<sequence length="189" mass="21356">MQQQTHQMAIAPIGRIERGHVARLLQQLLQQRRHIEDLAMRRQAQALRGLLADVGIEHGDRPAHLHGVRQPGRHPDSALGRHHPVAFFGEYRDDTTRGIGELPALMEVRWEKRAVRVVSCRHDGIARRVLVGIDRGFQHGLILLLSDPQSNAGHADFRQISVDAEALRLATQEEAHRPCRENTCCWPSS</sequence>
<dbReference type="Proteomes" id="UP000005808">
    <property type="component" value="Unassembled WGS sequence"/>
</dbReference>
<organism evidence="1 2">
    <name type="scientific">Cupriavidus basilensis OR16</name>
    <dbReference type="NCBI Taxonomy" id="1127483"/>
    <lineage>
        <taxon>Bacteria</taxon>
        <taxon>Pseudomonadati</taxon>
        <taxon>Pseudomonadota</taxon>
        <taxon>Betaproteobacteria</taxon>
        <taxon>Burkholderiales</taxon>
        <taxon>Burkholderiaceae</taxon>
        <taxon>Cupriavidus</taxon>
    </lineage>
</organism>
<gene>
    <name evidence="1" type="ORF">OR16_09689</name>
</gene>
<evidence type="ECO:0000313" key="1">
    <source>
        <dbReference type="EMBL" id="EHP43251.1"/>
    </source>
</evidence>
<dbReference type="AlphaFoldDB" id="H1S2K3"/>
<comment type="caution">
    <text evidence="1">The sequence shown here is derived from an EMBL/GenBank/DDBJ whole genome shotgun (WGS) entry which is preliminary data.</text>
</comment>
<proteinExistence type="predicted"/>
<protein>
    <submittedName>
        <fullName evidence="1">Uncharacterized protein</fullName>
    </submittedName>
</protein>